<accession>A0A1J6IBF3</accession>
<comment type="caution">
    <text evidence="1">The sequence shown here is derived from an EMBL/GenBank/DDBJ whole genome shotgun (WGS) entry which is preliminary data.</text>
</comment>
<protein>
    <submittedName>
        <fullName evidence="1">Uncharacterized protein</fullName>
    </submittedName>
</protein>
<evidence type="ECO:0000313" key="2">
    <source>
        <dbReference type="Proteomes" id="UP000187609"/>
    </source>
</evidence>
<organism evidence="1 2">
    <name type="scientific">Nicotiana attenuata</name>
    <name type="common">Coyote tobacco</name>
    <dbReference type="NCBI Taxonomy" id="49451"/>
    <lineage>
        <taxon>Eukaryota</taxon>
        <taxon>Viridiplantae</taxon>
        <taxon>Streptophyta</taxon>
        <taxon>Embryophyta</taxon>
        <taxon>Tracheophyta</taxon>
        <taxon>Spermatophyta</taxon>
        <taxon>Magnoliopsida</taxon>
        <taxon>eudicotyledons</taxon>
        <taxon>Gunneridae</taxon>
        <taxon>Pentapetalae</taxon>
        <taxon>asterids</taxon>
        <taxon>lamiids</taxon>
        <taxon>Solanales</taxon>
        <taxon>Solanaceae</taxon>
        <taxon>Nicotianoideae</taxon>
        <taxon>Nicotianeae</taxon>
        <taxon>Nicotiana</taxon>
    </lineage>
</organism>
<gene>
    <name evidence="1" type="ORF">A4A49_29512</name>
</gene>
<dbReference type="AlphaFoldDB" id="A0A1J6IBF3"/>
<name>A0A1J6IBF3_NICAT</name>
<reference evidence="1" key="1">
    <citation type="submission" date="2016-11" db="EMBL/GenBank/DDBJ databases">
        <title>The genome of Nicotiana attenuata.</title>
        <authorList>
            <person name="Xu S."/>
            <person name="Brockmoeller T."/>
            <person name="Gaquerel E."/>
            <person name="Navarro A."/>
            <person name="Kuhl H."/>
            <person name="Gase K."/>
            <person name="Ling Z."/>
            <person name="Zhou W."/>
            <person name="Kreitzer C."/>
            <person name="Stanke M."/>
            <person name="Tang H."/>
            <person name="Lyons E."/>
            <person name="Pandey P."/>
            <person name="Pandey S.P."/>
            <person name="Timmermann B."/>
            <person name="Baldwin I.T."/>
        </authorList>
    </citation>
    <scope>NUCLEOTIDE SEQUENCE [LARGE SCALE GENOMIC DNA]</scope>
    <source>
        <strain evidence="1">UT</strain>
    </source>
</reference>
<evidence type="ECO:0000313" key="1">
    <source>
        <dbReference type="EMBL" id="OIT02357.1"/>
    </source>
</evidence>
<dbReference type="Gramene" id="OIT02357">
    <property type="protein sequence ID" value="OIT02357"/>
    <property type="gene ID" value="A4A49_29512"/>
</dbReference>
<proteinExistence type="predicted"/>
<dbReference type="Proteomes" id="UP000187609">
    <property type="component" value="Unassembled WGS sequence"/>
</dbReference>
<sequence>MVLERTFHSILPIQLPDNQGSMREDWVSPLRRLTPTPSQSQSFGWHNPLWNPPFFILRPKVVIYVALRYNS</sequence>
<dbReference type="EMBL" id="MJEQ01037188">
    <property type="protein sequence ID" value="OIT02357.1"/>
    <property type="molecule type" value="Genomic_DNA"/>
</dbReference>
<keyword evidence="2" id="KW-1185">Reference proteome</keyword>